<name>H2BWS7_GILLR</name>
<keyword evidence="1" id="KW-0472">Membrane</keyword>
<dbReference type="STRING" id="865937.Gilli_3503"/>
<keyword evidence="3" id="KW-1185">Reference proteome</keyword>
<sequence length="175" mass="20239">MEKNKFKYNPKSGFKVPENYFEDFESKILASCVEKDMMKTMEKSSGFKVPLDYFETLEGEIHARIANSESKGKVIPLYRRRKFYYSAAVAAIFVGLISTLLFKPVQQENSFDSIELSAIEEYMDSGNIDFNYNEISSIIYEEDFVFDNITRSNLSDDAVFEYLNENIEDPAVILE</sequence>
<organism evidence="2 3">
    <name type="scientific">Gillisia limnaea (strain DSM 15749 / LMG 21470 / R-8282)</name>
    <dbReference type="NCBI Taxonomy" id="865937"/>
    <lineage>
        <taxon>Bacteria</taxon>
        <taxon>Pseudomonadati</taxon>
        <taxon>Bacteroidota</taxon>
        <taxon>Flavobacteriia</taxon>
        <taxon>Flavobacteriales</taxon>
        <taxon>Flavobacteriaceae</taxon>
        <taxon>Gillisia</taxon>
    </lineage>
</organism>
<dbReference type="HOGENOM" id="CLU_118087_0_0_10"/>
<feature type="transmembrane region" description="Helical" evidence="1">
    <location>
        <begin position="83"/>
        <end position="102"/>
    </location>
</feature>
<keyword evidence="1" id="KW-1133">Transmembrane helix</keyword>
<dbReference type="RefSeq" id="WP_006990403.1">
    <property type="nucleotide sequence ID" value="NZ_JH594606.1"/>
</dbReference>
<evidence type="ECO:0000256" key="1">
    <source>
        <dbReference type="SAM" id="Phobius"/>
    </source>
</evidence>
<evidence type="ECO:0000313" key="2">
    <source>
        <dbReference type="EMBL" id="EHQ04100.1"/>
    </source>
</evidence>
<dbReference type="AlphaFoldDB" id="H2BWS7"/>
<protein>
    <submittedName>
        <fullName evidence="2">Uncharacterized protein</fullName>
    </submittedName>
</protein>
<accession>H2BWS7</accession>
<dbReference type="eggNOG" id="ENOG50331WR">
    <property type="taxonomic scope" value="Bacteria"/>
</dbReference>
<evidence type="ECO:0000313" key="3">
    <source>
        <dbReference type="Proteomes" id="UP000003844"/>
    </source>
</evidence>
<dbReference type="EMBL" id="JH594606">
    <property type="protein sequence ID" value="EHQ04100.1"/>
    <property type="molecule type" value="Genomic_DNA"/>
</dbReference>
<keyword evidence="1" id="KW-0812">Transmembrane</keyword>
<dbReference type="OrthoDB" id="981524at2"/>
<proteinExistence type="predicted"/>
<reference evidence="3" key="1">
    <citation type="journal article" date="2012" name="Stand. Genomic Sci.">
        <title>Genome sequence of the Antarctic rhodopsins-containing flavobacterium Gillisia limnaea type strain (R-8282(T)).</title>
        <authorList>
            <person name="Riedel T."/>
            <person name="Held B."/>
            <person name="Nolan M."/>
            <person name="Lucas S."/>
            <person name="Lapidus A."/>
            <person name="Tice H."/>
            <person name="Del Rio T.G."/>
            <person name="Cheng J.F."/>
            <person name="Han C."/>
            <person name="Tapia R."/>
            <person name="Goodwin L.A."/>
            <person name="Pitluck S."/>
            <person name="Liolios K."/>
            <person name="Mavromatis K."/>
            <person name="Pagani I."/>
            <person name="Ivanova N."/>
            <person name="Mikhailova N."/>
            <person name="Pati A."/>
            <person name="Chen A."/>
            <person name="Palaniappan K."/>
            <person name="Land M."/>
            <person name="Rohde M."/>
            <person name="Tindall B.J."/>
            <person name="Detter J.C."/>
            <person name="Goker M."/>
            <person name="Bristow J."/>
            <person name="Eisen J.A."/>
            <person name="Markowitz V."/>
            <person name="Hugenholtz P."/>
            <person name="Kyrpides N.C."/>
            <person name="Klenk H.P."/>
            <person name="Woyke T."/>
        </authorList>
    </citation>
    <scope>NUCLEOTIDE SEQUENCE [LARGE SCALE GENOMIC DNA]</scope>
    <source>
        <strain evidence="3">DSM 15749 / LMG 21470 / R-8282</strain>
    </source>
</reference>
<gene>
    <name evidence="2" type="ORF">Gilli_3503</name>
</gene>
<dbReference type="Proteomes" id="UP000003844">
    <property type="component" value="Unassembled WGS sequence"/>
</dbReference>